<sequence length="81" mass="9411">MSEHVQNEHAASTKKLLIYVLFPSQNQHISFMSLKQPFSTRVPWQNVYKLPTTCIQASGWNKPAFLVTQRHRFSLCTITTF</sequence>
<dbReference type="Proteomes" id="UP001162483">
    <property type="component" value="Unassembled WGS sequence"/>
</dbReference>
<reference evidence="1" key="1">
    <citation type="submission" date="2023-05" db="EMBL/GenBank/DDBJ databases">
        <authorList>
            <person name="Stuckert A."/>
        </authorList>
    </citation>
    <scope>NUCLEOTIDE SEQUENCE</scope>
</reference>
<gene>
    <name evidence="1" type="ORF">SPARVUS_LOCUS5643395</name>
</gene>
<evidence type="ECO:0000313" key="2">
    <source>
        <dbReference type="Proteomes" id="UP001162483"/>
    </source>
</evidence>
<keyword evidence="2" id="KW-1185">Reference proteome</keyword>
<comment type="caution">
    <text evidence="1">The sequence shown here is derived from an EMBL/GenBank/DDBJ whole genome shotgun (WGS) entry which is preliminary data.</text>
</comment>
<dbReference type="EMBL" id="CATNWA010011970">
    <property type="protein sequence ID" value="CAI9562648.1"/>
    <property type="molecule type" value="Genomic_DNA"/>
</dbReference>
<name>A0ABN9CRQ3_9NEOB</name>
<protein>
    <submittedName>
        <fullName evidence="1">Uncharacterized protein</fullName>
    </submittedName>
</protein>
<organism evidence="1 2">
    <name type="scientific">Staurois parvus</name>
    <dbReference type="NCBI Taxonomy" id="386267"/>
    <lineage>
        <taxon>Eukaryota</taxon>
        <taxon>Metazoa</taxon>
        <taxon>Chordata</taxon>
        <taxon>Craniata</taxon>
        <taxon>Vertebrata</taxon>
        <taxon>Euteleostomi</taxon>
        <taxon>Amphibia</taxon>
        <taxon>Batrachia</taxon>
        <taxon>Anura</taxon>
        <taxon>Neobatrachia</taxon>
        <taxon>Ranoidea</taxon>
        <taxon>Ranidae</taxon>
        <taxon>Staurois</taxon>
    </lineage>
</organism>
<evidence type="ECO:0000313" key="1">
    <source>
        <dbReference type="EMBL" id="CAI9562648.1"/>
    </source>
</evidence>
<proteinExistence type="predicted"/>
<accession>A0ABN9CRQ3</accession>